<reference evidence="2" key="1">
    <citation type="journal article" date="2019" name="Int. J. Syst. Evol. Microbiol.">
        <title>The Global Catalogue of Microorganisms (GCM) 10K type strain sequencing project: providing services to taxonomists for standard genome sequencing and annotation.</title>
        <authorList>
            <consortium name="The Broad Institute Genomics Platform"/>
            <consortium name="The Broad Institute Genome Sequencing Center for Infectious Disease"/>
            <person name="Wu L."/>
            <person name="Ma J."/>
        </authorList>
    </citation>
    <scope>NUCLEOTIDE SEQUENCE [LARGE SCALE GENOMIC DNA]</scope>
    <source>
        <strain evidence="2">CCM 3243</strain>
    </source>
</reference>
<name>A0ABV8NE95_9ACTN</name>
<sequence>MFGLTTHARLTAAQKQIFALHAKVGLLQDLLGQETRAHNTTAEARRCTAQALRDEIDAHLNTIRARRDAEDALAAERRATRVLEEQFLATAAPRPDDELGCHASTEAGTDG</sequence>
<gene>
    <name evidence="1" type="ORF">ACFO3R_28935</name>
</gene>
<accession>A0ABV8NE95</accession>
<evidence type="ECO:0000313" key="1">
    <source>
        <dbReference type="EMBL" id="MFC4190370.1"/>
    </source>
</evidence>
<proteinExistence type="predicted"/>
<dbReference type="Proteomes" id="UP001595871">
    <property type="component" value="Unassembled WGS sequence"/>
</dbReference>
<comment type="caution">
    <text evidence="1">The sequence shown here is derived from an EMBL/GenBank/DDBJ whole genome shotgun (WGS) entry which is preliminary data.</text>
</comment>
<protein>
    <recommendedName>
        <fullName evidence="3">Transposase</fullName>
    </recommendedName>
</protein>
<dbReference type="EMBL" id="JBHSCF010000055">
    <property type="protein sequence ID" value="MFC4190370.1"/>
    <property type="molecule type" value="Genomic_DNA"/>
</dbReference>
<evidence type="ECO:0008006" key="3">
    <source>
        <dbReference type="Google" id="ProtNLM"/>
    </source>
</evidence>
<dbReference type="RefSeq" id="WP_200696971.1">
    <property type="nucleotide sequence ID" value="NZ_BAAAYA010000005.1"/>
</dbReference>
<keyword evidence="2" id="KW-1185">Reference proteome</keyword>
<evidence type="ECO:0000313" key="2">
    <source>
        <dbReference type="Proteomes" id="UP001595871"/>
    </source>
</evidence>
<organism evidence="1 2">
    <name type="scientific">Streptomyces flavovirens</name>
    <dbReference type="NCBI Taxonomy" id="52258"/>
    <lineage>
        <taxon>Bacteria</taxon>
        <taxon>Bacillati</taxon>
        <taxon>Actinomycetota</taxon>
        <taxon>Actinomycetes</taxon>
        <taxon>Kitasatosporales</taxon>
        <taxon>Streptomycetaceae</taxon>
        <taxon>Streptomyces</taxon>
    </lineage>
</organism>